<evidence type="ECO:0000313" key="2">
    <source>
        <dbReference type="EMBL" id="MFD2265115.1"/>
    </source>
</evidence>
<feature type="compositionally biased region" description="Basic and acidic residues" evidence="1">
    <location>
        <begin position="26"/>
        <end position="45"/>
    </location>
</feature>
<sequence>METLILIVIAALLVAYLMHKGHLRGRRAEQEGRFAVHDDKGREVTAPRPKQPSQGTDL</sequence>
<dbReference type="RefSeq" id="WP_379878287.1">
    <property type="nucleotide sequence ID" value="NZ_JBHUIP010000016.1"/>
</dbReference>
<proteinExistence type="predicted"/>
<reference evidence="3" key="1">
    <citation type="journal article" date="2019" name="Int. J. Syst. Evol. Microbiol.">
        <title>The Global Catalogue of Microorganisms (GCM) 10K type strain sequencing project: providing services to taxonomists for standard genome sequencing and annotation.</title>
        <authorList>
            <consortium name="The Broad Institute Genomics Platform"/>
            <consortium name="The Broad Institute Genome Sequencing Center for Infectious Disease"/>
            <person name="Wu L."/>
            <person name="Ma J."/>
        </authorList>
    </citation>
    <scope>NUCLEOTIDE SEQUENCE [LARGE SCALE GENOMIC DNA]</scope>
    <source>
        <strain evidence="3">CGMCC 1.19062</strain>
    </source>
</reference>
<evidence type="ECO:0000256" key="1">
    <source>
        <dbReference type="SAM" id="MobiDB-lite"/>
    </source>
</evidence>
<organism evidence="2 3">
    <name type="scientific">Lacibacterium aquatile</name>
    <dbReference type="NCBI Taxonomy" id="1168082"/>
    <lineage>
        <taxon>Bacteria</taxon>
        <taxon>Pseudomonadati</taxon>
        <taxon>Pseudomonadota</taxon>
        <taxon>Alphaproteobacteria</taxon>
        <taxon>Rhodospirillales</taxon>
        <taxon>Rhodospirillaceae</taxon>
    </lineage>
</organism>
<dbReference type="EMBL" id="JBHUIP010000016">
    <property type="protein sequence ID" value="MFD2265115.1"/>
    <property type="molecule type" value="Genomic_DNA"/>
</dbReference>
<gene>
    <name evidence="2" type="ORF">ACFSM5_19590</name>
</gene>
<accession>A0ABW5DW83</accession>
<keyword evidence="3" id="KW-1185">Reference proteome</keyword>
<dbReference type="Proteomes" id="UP001597295">
    <property type="component" value="Unassembled WGS sequence"/>
</dbReference>
<name>A0ABW5DW83_9PROT</name>
<comment type="caution">
    <text evidence="2">The sequence shown here is derived from an EMBL/GenBank/DDBJ whole genome shotgun (WGS) entry which is preliminary data.</text>
</comment>
<evidence type="ECO:0000313" key="3">
    <source>
        <dbReference type="Proteomes" id="UP001597295"/>
    </source>
</evidence>
<protein>
    <submittedName>
        <fullName evidence="2">Uncharacterized protein</fullName>
    </submittedName>
</protein>
<feature type="region of interest" description="Disordered" evidence="1">
    <location>
        <begin position="24"/>
        <end position="58"/>
    </location>
</feature>